<dbReference type="InterPro" id="IPR026928">
    <property type="entry name" value="FAX/IsoI-like"/>
</dbReference>
<dbReference type="OrthoDB" id="7664269at2"/>
<accession>A0A017T6X7</accession>
<dbReference type="InterPro" id="IPR040079">
    <property type="entry name" value="Glutathione_S-Trfase"/>
</dbReference>
<organism evidence="2 3">
    <name type="scientific">Chondromyces apiculatus DSM 436</name>
    <dbReference type="NCBI Taxonomy" id="1192034"/>
    <lineage>
        <taxon>Bacteria</taxon>
        <taxon>Pseudomonadati</taxon>
        <taxon>Myxococcota</taxon>
        <taxon>Polyangia</taxon>
        <taxon>Polyangiales</taxon>
        <taxon>Polyangiaceae</taxon>
        <taxon>Chondromyces</taxon>
    </lineage>
</organism>
<dbReference type="CDD" id="cd03193">
    <property type="entry name" value="GST_C_Metaxin"/>
    <property type="match status" value="1"/>
</dbReference>
<dbReference type="EMBL" id="ASRX01000027">
    <property type="protein sequence ID" value="EYF05008.1"/>
    <property type="molecule type" value="Genomic_DNA"/>
</dbReference>
<keyword evidence="3" id="KW-1185">Reference proteome</keyword>
<dbReference type="Pfam" id="PF17171">
    <property type="entry name" value="GST_C_6"/>
    <property type="match status" value="1"/>
</dbReference>
<evidence type="ECO:0000313" key="3">
    <source>
        <dbReference type="Proteomes" id="UP000019678"/>
    </source>
</evidence>
<dbReference type="Gene3D" id="3.40.30.10">
    <property type="entry name" value="Glutaredoxin"/>
    <property type="match status" value="1"/>
</dbReference>
<dbReference type="Gene3D" id="1.20.1050.10">
    <property type="match status" value="1"/>
</dbReference>
<protein>
    <recommendedName>
        <fullName evidence="1">GST N-terminal domain-containing protein</fullName>
    </recommendedName>
</protein>
<dbReference type="SUPFAM" id="SSF52833">
    <property type="entry name" value="Thioredoxin-like"/>
    <property type="match status" value="1"/>
</dbReference>
<comment type="caution">
    <text evidence="2">The sequence shown here is derived from an EMBL/GenBank/DDBJ whole genome shotgun (WGS) entry which is preliminary data.</text>
</comment>
<reference evidence="2 3" key="1">
    <citation type="submission" date="2013-05" db="EMBL/GenBank/DDBJ databases">
        <title>Genome assembly of Chondromyces apiculatus DSM 436.</title>
        <authorList>
            <person name="Sharma G."/>
            <person name="Khatri I."/>
            <person name="Kaur C."/>
            <person name="Mayilraj S."/>
            <person name="Subramanian S."/>
        </authorList>
    </citation>
    <scope>NUCLEOTIDE SEQUENCE [LARGE SCALE GENOMIC DNA]</scope>
    <source>
        <strain evidence="2 3">DSM 436</strain>
    </source>
</reference>
<name>A0A017T6X7_9BACT</name>
<dbReference type="InterPro" id="IPR004045">
    <property type="entry name" value="Glutathione_S-Trfase_N"/>
</dbReference>
<dbReference type="AlphaFoldDB" id="A0A017T6X7"/>
<dbReference type="InterPro" id="IPR050931">
    <property type="entry name" value="Mito_Protein_Transport_Metaxin"/>
</dbReference>
<proteinExistence type="predicted"/>
<evidence type="ECO:0000313" key="2">
    <source>
        <dbReference type="EMBL" id="EYF05008.1"/>
    </source>
</evidence>
<dbReference type="eggNOG" id="COG0625">
    <property type="taxonomic scope" value="Bacteria"/>
</dbReference>
<dbReference type="SFLD" id="SFLDG01200">
    <property type="entry name" value="SUF1.1"/>
    <property type="match status" value="1"/>
</dbReference>
<dbReference type="RefSeq" id="WP_044242875.1">
    <property type="nucleotide sequence ID" value="NZ_ASRX01000027.1"/>
</dbReference>
<dbReference type="PANTHER" id="PTHR12289">
    <property type="entry name" value="METAXIN RELATED"/>
    <property type="match status" value="1"/>
</dbReference>
<gene>
    <name evidence="2" type="ORF">CAP_3598</name>
</gene>
<dbReference type="STRING" id="1192034.CAP_3598"/>
<dbReference type="InterPro" id="IPR012336">
    <property type="entry name" value="Thioredoxin-like_fold"/>
</dbReference>
<dbReference type="PROSITE" id="PS50404">
    <property type="entry name" value="GST_NTER"/>
    <property type="match status" value="1"/>
</dbReference>
<dbReference type="CDD" id="cd03080">
    <property type="entry name" value="GST_N_Metaxin_like"/>
    <property type="match status" value="1"/>
</dbReference>
<feature type="domain" description="GST N-terminal" evidence="1">
    <location>
        <begin position="1"/>
        <end position="77"/>
    </location>
</feature>
<dbReference type="Proteomes" id="UP000019678">
    <property type="component" value="Unassembled WGS sequence"/>
</dbReference>
<sequence>MIILHGSMPMFGVPEYSPFVTKTEVQLKMMGVPYQKVTAMPDDSPKGQVPFIDDDGTRIADSYFIREHLEKKYGKDLDAGLGKRERAEAWAIERMLENHFCGAVAHARWLIDENYRKGPAHFLDGVPEEAREEAIEGLQNEVRQGLRAIGIARHTDEEVVALGARSLDALEVLLGDKPYLFGDKPVGVDAIAFALLSGILSPFFDSPLRRCTEGYPTLVAYAARMMRQFYPEFPWEAPR</sequence>
<dbReference type="SUPFAM" id="SSF47616">
    <property type="entry name" value="GST C-terminal domain-like"/>
    <property type="match status" value="1"/>
</dbReference>
<dbReference type="InterPro" id="IPR036249">
    <property type="entry name" value="Thioredoxin-like_sf"/>
</dbReference>
<dbReference type="PANTHER" id="PTHR12289:SF41">
    <property type="entry name" value="FAILED AXON CONNECTIONS-RELATED"/>
    <property type="match status" value="1"/>
</dbReference>
<evidence type="ECO:0000259" key="1">
    <source>
        <dbReference type="PROSITE" id="PS50404"/>
    </source>
</evidence>
<dbReference type="SFLD" id="SFLDS00019">
    <property type="entry name" value="Glutathione_Transferase_(cytos"/>
    <property type="match status" value="1"/>
</dbReference>
<dbReference type="InterPro" id="IPR033468">
    <property type="entry name" value="Metaxin_GST"/>
</dbReference>
<dbReference type="SFLD" id="SFLDG01180">
    <property type="entry name" value="SUF1"/>
    <property type="match status" value="1"/>
</dbReference>
<dbReference type="Pfam" id="PF17172">
    <property type="entry name" value="GST_N_4"/>
    <property type="match status" value="1"/>
</dbReference>
<dbReference type="InterPro" id="IPR036282">
    <property type="entry name" value="Glutathione-S-Trfase_C_sf"/>
</dbReference>